<dbReference type="Proteomes" id="UP000670776">
    <property type="component" value="Unassembled WGS sequence"/>
</dbReference>
<dbReference type="Gene3D" id="3.40.50.720">
    <property type="entry name" value="NAD(P)-binding Rossmann-like Domain"/>
    <property type="match status" value="1"/>
</dbReference>
<dbReference type="InterPro" id="IPR016040">
    <property type="entry name" value="NAD(P)-bd_dom"/>
</dbReference>
<dbReference type="EMBL" id="JAGJCB010000001">
    <property type="protein sequence ID" value="MBP0902376.1"/>
    <property type="molecule type" value="Genomic_DNA"/>
</dbReference>
<dbReference type="Pfam" id="PF13460">
    <property type="entry name" value="NAD_binding_10"/>
    <property type="match status" value="1"/>
</dbReference>
<evidence type="ECO:0000313" key="3">
    <source>
        <dbReference type="Proteomes" id="UP000670776"/>
    </source>
</evidence>
<sequence>MTILVVGASGATGSKLVEQLLSKNHQVKAIVRSPEKLPESWKTNKNLQIIAASVLDLSDAEMSNIVKDCDAVASCLGHNLTFKGIYGQPRKLVTDATKRLCHAIKSNNRPKPTKFVLMNTTGNSNRDLNEPISFAQKCVIGLLRLLLPPHVDNEKAADYLRTQIGQNNHAIEWVAVRPDGLINEEVVTAYEIHPSPTRSAIFNAGKVSRINVAHFMASLMDDDTLWTQWKG</sequence>
<evidence type="ECO:0000259" key="1">
    <source>
        <dbReference type="Pfam" id="PF13460"/>
    </source>
</evidence>
<keyword evidence="3" id="KW-1185">Reference proteome</keyword>
<feature type="domain" description="NAD(P)-binding" evidence="1">
    <location>
        <begin position="7"/>
        <end position="222"/>
    </location>
</feature>
<dbReference type="RefSeq" id="WP_209651743.1">
    <property type="nucleotide sequence ID" value="NZ_JAGJCB010000001.1"/>
</dbReference>
<comment type="caution">
    <text evidence="2">The sequence shown here is derived from an EMBL/GenBank/DDBJ whole genome shotgun (WGS) entry which is preliminary data.</text>
</comment>
<gene>
    <name evidence="2" type="ORF">J8H85_00930</name>
</gene>
<organism evidence="2 3">
    <name type="scientific">Mariniflexile gromovii</name>
    <dbReference type="NCBI Taxonomy" id="362523"/>
    <lineage>
        <taxon>Bacteria</taxon>
        <taxon>Pseudomonadati</taxon>
        <taxon>Bacteroidota</taxon>
        <taxon>Flavobacteriia</taxon>
        <taxon>Flavobacteriales</taxon>
        <taxon>Flavobacteriaceae</taxon>
        <taxon>Mariniflexile</taxon>
    </lineage>
</organism>
<accession>A0ABS4BP77</accession>
<dbReference type="PANTHER" id="PTHR15020:SF11">
    <property type="entry name" value="OS06G0360300 PROTEIN"/>
    <property type="match status" value="1"/>
</dbReference>
<name>A0ABS4BP77_9FLAO</name>
<dbReference type="InterPro" id="IPR036291">
    <property type="entry name" value="NAD(P)-bd_dom_sf"/>
</dbReference>
<reference evidence="2 3" key="1">
    <citation type="submission" date="2021-04" db="EMBL/GenBank/DDBJ databases">
        <title>Mariniflexile gromovii gen. nov., sp. nov., a gliding bacterium isolated from the sea urchin Strongylocentrotus intermedius.</title>
        <authorList>
            <person name="Ko S."/>
            <person name="Le V."/>
            <person name="Ahn C.-Y."/>
            <person name="Oh H.-M."/>
        </authorList>
    </citation>
    <scope>NUCLEOTIDE SEQUENCE [LARGE SCALE GENOMIC DNA]</scope>
    <source>
        <strain evidence="2 3">KCTC 12570</strain>
    </source>
</reference>
<evidence type="ECO:0000313" key="2">
    <source>
        <dbReference type="EMBL" id="MBP0902376.1"/>
    </source>
</evidence>
<dbReference type="SUPFAM" id="SSF51735">
    <property type="entry name" value="NAD(P)-binding Rossmann-fold domains"/>
    <property type="match status" value="1"/>
</dbReference>
<protein>
    <submittedName>
        <fullName evidence="2">SDR family oxidoreductase</fullName>
    </submittedName>
</protein>
<dbReference type="PANTHER" id="PTHR15020">
    <property type="entry name" value="FLAVIN REDUCTASE-RELATED"/>
    <property type="match status" value="1"/>
</dbReference>
<proteinExistence type="predicted"/>